<proteinExistence type="predicted"/>
<dbReference type="CDD" id="cd06532">
    <property type="entry name" value="Glyco_transf_25"/>
    <property type="match status" value="1"/>
</dbReference>
<evidence type="ECO:0000313" key="3">
    <source>
        <dbReference type="Proteomes" id="UP001196509"/>
    </source>
</evidence>
<dbReference type="Proteomes" id="UP001196509">
    <property type="component" value="Unassembled WGS sequence"/>
</dbReference>
<accession>A0AAE3D281</accession>
<dbReference type="EMBL" id="JAICBX010000002">
    <property type="protein sequence ID" value="MBW8638288.1"/>
    <property type="molecule type" value="Genomic_DNA"/>
</dbReference>
<gene>
    <name evidence="2" type="ORF">K1W69_13915</name>
</gene>
<dbReference type="RefSeq" id="WP_220228926.1">
    <property type="nucleotide sequence ID" value="NZ_JAICBX010000002.1"/>
</dbReference>
<evidence type="ECO:0000313" key="2">
    <source>
        <dbReference type="EMBL" id="MBW8638288.1"/>
    </source>
</evidence>
<organism evidence="2 3">
    <name type="scientific">Flavimaribacter sediminis</name>
    <dbReference type="NCBI Taxonomy" id="2865987"/>
    <lineage>
        <taxon>Bacteria</taxon>
        <taxon>Pseudomonadati</taxon>
        <taxon>Pseudomonadota</taxon>
        <taxon>Alphaproteobacteria</taxon>
        <taxon>Hyphomicrobiales</taxon>
        <taxon>Rhizobiaceae</taxon>
        <taxon>Flavimaribacter</taxon>
    </lineage>
</organism>
<comment type="caution">
    <text evidence="2">The sequence shown here is derived from an EMBL/GenBank/DDBJ whole genome shotgun (WGS) entry which is preliminary data.</text>
</comment>
<dbReference type="InterPro" id="IPR002654">
    <property type="entry name" value="Glyco_trans_25"/>
</dbReference>
<name>A0AAE3D281_9HYPH</name>
<evidence type="ECO:0000259" key="1">
    <source>
        <dbReference type="Pfam" id="PF01755"/>
    </source>
</evidence>
<dbReference type="Pfam" id="PF01755">
    <property type="entry name" value="Glyco_transf_25"/>
    <property type="match status" value="1"/>
</dbReference>
<dbReference type="AlphaFoldDB" id="A0AAE3D281"/>
<reference evidence="2" key="1">
    <citation type="submission" date="2021-08" db="EMBL/GenBank/DDBJ databases">
        <title>Hoeflea bacterium WL0058 sp. nov., isolated from the sediment.</title>
        <authorList>
            <person name="Wang L."/>
            <person name="Zhang D."/>
        </authorList>
    </citation>
    <scope>NUCLEOTIDE SEQUENCE</scope>
    <source>
        <strain evidence="2">WL0058</strain>
    </source>
</reference>
<sequence length="270" mass="30910">MRILVINPDRYTERLRWLESQFSRIGLDFERVSACDGSTLTEDEIQRIAQSCVSGLKRTPNEYACNISHKTCWRIVADGKDEHVCIFEDDVHLSRDAGKFLSSSSWIPGGADLIKLETFNKEAEFYHKQPVEAQDRTLYPLRGLHQGSAGYIISKTAAKRLLDETRNDYGGVSYLLFGPKPARSADLRVYQLYPALCIQDMRLSGHKNPQLSSSLGHKELANSVEGRQAMAEWTEKQAPGARSRIRRDIKERFKRLFDKPFRNEIVPFQE</sequence>
<protein>
    <submittedName>
        <fullName evidence="2">Glycosyltransferase family 25 protein</fullName>
    </submittedName>
</protein>
<keyword evidence="3" id="KW-1185">Reference proteome</keyword>
<feature type="domain" description="Glycosyl transferase family 25" evidence="1">
    <location>
        <begin position="2"/>
        <end position="166"/>
    </location>
</feature>